<dbReference type="SMART" id="SM00020">
    <property type="entry name" value="Tryp_SPc"/>
    <property type="match status" value="1"/>
</dbReference>
<evidence type="ECO:0000313" key="10">
    <source>
        <dbReference type="Proteomes" id="UP000192578"/>
    </source>
</evidence>
<dbReference type="GO" id="GO:0006508">
    <property type="term" value="P:proteolysis"/>
    <property type="evidence" value="ECO:0007669"/>
    <property type="project" value="UniProtKB-KW"/>
</dbReference>
<protein>
    <submittedName>
        <fullName evidence="9">Ovochymase-2</fullName>
    </submittedName>
</protein>
<evidence type="ECO:0000313" key="9">
    <source>
        <dbReference type="EMBL" id="OQV15049.1"/>
    </source>
</evidence>
<sequence>MMFGNGQALLCILAFGVIARVDRQLVSASFAPPAEAIHGGTNAIEGRFKFIVSLQRDGAHFCAGTLISDTAVLSAAHCFYEPDTDVPIPESDISVYVGLHNVNEYSEEQEIRIKSVKLHPDFRPRKLNANLDHDIAVIQLRTSIRPCRTGSNRWLLRPAFRRDPRTTRTGSGAGMGLLERSENGVASPTNSIPDCHLRRGLPGEIRNKLQCLAKGALHRQHNLRYLPAEESRPAPTTTTTETTPARRTSVVSIQHNEEHICSGTLITKELVLTAASCSSTRAWGRIPEDELKVAIGVDVFRNLQGEQSTTVKGIKLHPSFVRAYLG</sequence>
<evidence type="ECO:0000256" key="2">
    <source>
        <dbReference type="ARBA" id="ARBA00022670"/>
    </source>
</evidence>
<dbReference type="InterPro" id="IPR009003">
    <property type="entry name" value="Peptidase_S1_PA"/>
</dbReference>
<reference evidence="10" key="1">
    <citation type="submission" date="2017-01" db="EMBL/GenBank/DDBJ databases">
        <title>Comparative genomics of anhydrobiosis in the tardigrade Hypsibius dujardini.</title>
        <authorList>
            <person name="Yoshida Y."/>
            <person name="Koutsovoulos G."/>
            <person name="Laetsch D."/>
            <person name="Stevens L."/>
            <person name="Kumar S."/>
            <person name="Horikawa D."/>
            <person name="Ishino K."/>
            <person name="Komine S."/>
            <person name="Tomita M."/>
            <person name="Blaxter M."/>
            <person name="Arakawa K."/>
        </authorList>
    </citation>
    <scope>NUCLEOTIDE SEQUENCE [LARGE SCALE GENOMIC DNA]</scope>
    <source>
        <strain evidence="10">Z151</strain>
    </source>
</reference>
<dbReference type="InterPro" id="IPR018114">
    <property type="entry name" value="TRYPSIN_HIS"/>
</dbReference>
<evidence type="ECO:0000256" key="5">
    <source>
        <dbReference type="ARBA" id="ARBA00023157"/>
    </source>
</evidence>
<dbReference type="PANTHER" id="PTHR24276:SF98">
    <property type="entry name" value="FI18310P1-RELATED"/>
    <property type="match status" value="1"/>
</dbReference>
<keyword evidence="2" id="KW-0645">Protease</keyword>
<feature type="region of interest" description="Disordered" evidence="6">
    <location>
        <begin position="163"/>
        <end position="191"/>
    </location>
</feature>
<dbReference type="PRINTS" id="PR00722">
    <property type="entry name" value="CHYMOTRYPSIN"/>
</dbReference>
<dbReference type="PANTHER" id="PTHR24276">
    <property type="entry name" value="POLYSERASE-RELATED"/>
    <property type="match status" value="1"/>
</dbReference>
<dbReference type="SUPFAM" id="SSF50494">
    <property type="entry name" value="Trypsin-like serine proteases"/>
    <property type="match status" value="2"/>
</dbReference>
<keyword evidence="5" id="KW-1015">Disulfide bond</keyword>
<organism evidence="9 10">
    <name type="scientific">Hypsibius exemplaris</name>
    <name type="common">Freshwater tardigrade</name>
    <dbReference type="NCBI Taxonomy" id="2072580"/>
    <lineage>
        <taxon>Eukaryota</taxon>
        <taxon>Metazoa</taxon>
        <taxon>Ecdysozoa</taxon>
        <taxon>Tardigrada</taxon>
        <taxon>Eutardigrada</taxon>
        <taxon>Parachela</taxon>
        <taxon>Hypsibioidea</taxon>
        <taxon>Hypsibiidae</taxon>
        <taxon>Hypsibius</taxon>
    </lineage>
</organism>
<name>A0A1W0WIP0_HYPEX</name>
<keyword evidence="7" id="KW-0732">Signal</keyword>
<evidence type="ECO:0000259" key="8">
    <source>
        <dbReference type="PROSITE" id="PS50240"/>
    </source>
</evidence>
<dbReference type="Gene3D" id="2.40.10.10">
    <property type="entry name" value="Trypsin-like serine proteases"/>
    <property type="match status" value="2"/>
</dbReference>
<dbReference type="AlphaFoldDB" id="A0A1W0WIP0"/>
<dbReference type="FunFam" id="2.40.10.10:FF:000068">
    <property type="entry name" value="transmembrane protease serine 2"/>
    <property type="match status" value="1"/>
</dbReference>
<accession>A0A1W0WIP0</accession>
<dbReference type="InterPro" id="IPR001314">
    <property type="entry name" value="Peptidase_S1A"/>
</dbReference>
<gene>
    <name evidence="9" type="ORF">BV898_10808</name>
</gene>
<evidence type="ECO:0000256" key="3">
    <source>
        <dbReference type="ARBA" id="ARBA00022801"/>
    </source>
</evidence>
<dbReference type="InterPro" id="IPR043504">
    <property type="entry name" value="Peptidase_S1_PA_chymotrypsin"/>
</dbReference>
<dbReference type="InterPro" id="IPR001254">
    <property type="entry name" value="Trypsin_dom"/>
</dbReference>
<comment type="similarity">
    <text evidence="1">Belongs to the peptidase S1 family.</text>
</comment>
<feature type="signal peptide" evidence="7">
    <location>
        <begin position="1"/>
        <end position="19"/>
    </location>
</feature>
<evidence type="ECO:0000256" key="6">
    <source>
        <dbReference type="SAM" id="MobiDB-lite"/>
    </source>
</evidence>
<feature type="domain" description="Peptidase S1" evidence="8">
    <location>
        <begin position="37"/>
        <end position="326"/>
    </location>
</feature>
<keyword evidence="4" id="KW-0720">Serine protease</keyword>
<dbReference type="Proteomes" id="UP000192578">
    <property type="component" value="Unassembled WGS sequence"/>
</dbReference>
<dbReference type="PROSITE" id="PS50240">
    <property type="entry name" value="TRYPSIN_DOM"/>
    <property type="match status" value="1"/>
</dbReference>
<keyword evidence="3" id="KW-0378">Hydrolase</keyword>
<evidence type="ECO:0000256" key="4">
    <source>
        <dbReference type="ARBA" id="ARBA00022825"/>
    </source>
</evidence>
<dbReference type="InterPro" id="IPR050430">
    <property type="entry name" value="Peptidase_S1"/>
</dbReference>
<comment type="caution">
    <text evidence="9">The sequence shown here is derived from an EMBL/GenBank/DDBJ whole genome shotgun (WGS) entry which is preliminary data.</text>
</comment>
<dbReference type="PROSITE" id="PS00134">
    <property type="entry name" value="TRYPSIN_HIS"/>
    <property type="match status" value="1"/>
</dbReference>
<keyword evidence="10" id="KW-1185">Reference proteome</keyword>
<proteinExistence type="inferred from homology"/>
<dbReference type="GO" id="GO:0004252">
    <property type="term" value="F:serine-type endopeptidase activity"/>
    <property type="evidence" value="ECO:0007669"/>
    <property type="project" value="InterPro"/>
</dbReference>
<dbReference type="OrthoDB" id="2019384at2759"/>
<evidence type="ECO:0000256" key="7">
    <source>
        <dbReference type="SAM" id="SignalP"/>
    </source>
</evidence>
<dbReference type="Pfam" id="PF00089">
    <property type="entry name" value="Trypsin"/>
    <property type="match status" value="2"/>
</dbReference>
<feature type="chain" id="PRO_5012348085" evidence="7">
    <location>
        <begin position="20"/>
        <end position="326"/>
    </location>
</feature>
<dbReference type="EMBL" id="MTYJ01000095">
    <property type="protein sequence ID" value="OQV15049.1"/>
    <property type="molecule type" value="Genomic_DNA"/>
</dbReference>
<evidence type="ECO:0000256" key="1">
    <source>
        <dbReference type="ARBA" id="ARBA00007664"/>
    </source>
</evidence>